<evidence type="ECO:0000256" key="3">
    <source>
        <dbReference type="ARBA" id="ARBA00022755"/>
    </source>
</evidence>
<feature type="domain" description="Tetrahydrofolate dehydrogenase/cyclohydrolase catalytic" evidence="10">
    <location>
        <begin position="5"/>
        <end position="78"/>
    </location>
</feature>
<evidence type="ECO:0000256" key="8">
    <source>
        <dbReference type="ARBA" id="ARBA00023167"/>
    </source>
</evidence>
<dbReference type="EMBL" id="JAPUBN010000017">
    <property type="protein sequence ID" value="MCZ2722311.1"/>
    <property type="molecule type" value="Genomic_DNA"/>
</dbReference>
<gene>
    <name evidence="11" type="ORF">O1D97_11895</name>
</gene>
<dbReference type="PRINTS" id="PR00085">
    <property type="entry name" value="THFDHDRGNASE"/>
</dbReference>
<dbReference type="PANTHER" id="PTHR48099">
    <property type="entry name" value="C-1-TETRAHYDROFOLATE SYNTHASE, CYTOPLASMIC-RELATED"/>
    <property type="match status" value="1"/>
</dbReference>
<evidence type="ECO:0000259" key="10">
    <source>
        <dbReference type="Pfam" id="PF00763"/>
    </source>
</evidence>
<organism evidence="11 12">
    <name type="scientific">Marinomonas phaeophyticola</name>
    <dbReference type="NCBI Taxonomy" id="3004091"/>
    <lineage>
        <taxon>Bacteria</taxon>
        <taxon>Pseudomonadati</taxon>
        <taxon>Pseudomonadota</taxon>
        <taxon>Gammaproteobacteria</taxon>
        <taxon>Oceanospirillales</taxon>
        <taxon>Oceanospirillaceae</taxon>
        <taxon>Marinomonas</taxon>
    </lineage>
</organism>
<keyword evidence="5" id="KW-0521">NADP</keyword>
<keyword evidence="8" id="KW-0486">Methionine biosynthesis</keyword>
<evidence type="ECO:0000256" key="5">
    <source>
        <dbReference type="ARBA" id="ARBA00022857"/>
    </source>
</evidence>
<name>A0ABT4JVN5_9GAMM</name>
<keyword evidence="4" id="KW-0378">Hydrolase</keyword>
<evidence type="ECO:0000256" key="9">
    <source>
        <dbReference type="ARBA" id="ARBA00023268"/>
    </source>
</evidence>
<dbReference type="Pfam" id="PF00763">
    <property type="entry name" value="THF_DHG_CYH"/>
    <property type="match status" value="1"/>
</dbReference>
<accession>A0ABT4JVN5</accession>
<dbReference type="InterPro" id="IPR046346">
    <property type="entry name" value="Aminoacid_DH-like_N_sf"/>
</dbReference>
<keyword evidence="2" id="KW-0028">Amino-acid biosynthesis</keyword>
<evidence type="ECO:0000256" key="6">
    <source>
        <dbReference type="ARBA" id="ARBA00023002"/>
    </source>
</evidence>
<dbReference type="InterPro" id="IPR020630">
    <property type="entry name" value="THF_DH/CycHdrlase_cat_dom"/>
</dbReference>
<sequence length="110" mass="12429">MTQLKVYVRIKIRSTLEVGMHSFEHQLEADVSQMELNGLVVALNENPEVHDILVQLPLPVHLNESEIIKAIDPSKDVDGFHLLNVRGSNVRKAKARLCTPQGCMMMLRQT</sequence>
<evidence type="ECO:0000256" key="1">
    <source>
        <dbReference type="ARBA" id="ARBA00004777"/>
    </source>
</evidence>
<dbReference type="InterPro" id="IPR000672">
    <property type="entry name" value="THF_DH/CycHdrlase"/>
</dbReference>
<evidence type="ECO:0000256" key="7">
    <source>
        <dbReference type="ARBA" id="ARBA00023102"/>
    </source>
</evidence>
<reference evidence="11" key="1">
    <citation type="submission" date="2022-12" db="EMBL/GenBank/DDBJ databases">
        <title>Marinomonas 15G1-11 sp. nov, isolated from marine algae.</title>
        <authorList>
            <person name="Butt M."/>
            <person name="Choi D.G."/>
            <person name="Kim J.M."/>
            <person name="Lee J.K."/>
            <person name="Baek J.H."/>
            <person name="Jeon C.O."/>
        </authorList>
    </citation>
    <scope>NUCLEOTIDE SEQUENCE</scope>
    <source>
        <strain evidence="11">15G1-11</strain>
    </source>
</reference>
<keyword evidence="7" id="KW-0368">Histidine biosynthesis</keyword>
<evidence type="ECO:0000313" key="12">
    <source>
        <dbReference type="Proteomes" id="UP001149719"/>
    </source>
</evidence>
<evidence type="ECO:0000313" key="11">
    <source>
        <dbReference type="EMBL" id="MCZ2722311.1"/>
    </source>
</evidence>
<comment type="caution">
    <text evidence="11">The sequence shown here is derived from an EMBL/GenBank/DDBJ whole genome shotgun (WGS) entry which is preliminary data.</text>
</comment>
<keyword evidence="6" id="KW-0560">Oxidoreductase</keyword>
<evidence type="ECO:0000256" key="2">
    <source>
        <dbReference type="ARBA" id="ARBA00022605"/>
    </source>
</evidence>
<dbReference type="Gene3D" id="3.40.50.10860">
    <property type="entry name" value="Leucine Dehydrogenase, chain A, domain 1"/>
    <property type="match status" value="1"/>
</dbReference>
<evidence type="ECO:0000256" key="4">
    <source>
        <dbReference type="ARBA" id="ARBA00022801"/>
    </source>
</evidence>
<dbReference type="SUPFAM" id="SSF53223">
    <property type="entry name" value="Aminoacid dehydrogenase-like, N-terminal domain"/>
    <property type="match status" value="1"/>
</dbReference>
<dbReference type="RefSeq" id="WP_269125852.1">
    <property type="nucleotide sequence ID" value="NZ_JAPUBN010000017.1"/>
</dbReference>
<keyword evidence="3" id="KW-0658">Purine biosynthesis</keyword>
<keyword evidence="12" id="KW-1185">Reference proteome</keyword>
<dbReference type="PANTHER" id="PTHR48099:SF5">
    <property type="entry name" value="C-1-TETRAHYDROFOLATE SYNTHASE, CYTOPLASMIC"/>
    <property type="match status" value="1"/>
</dbReference>
<dbReference type="Proteomes" id="UP001149719">
    <property type="component" value="Unassembled WGS sequence"/>
</dbReference>
<proteinExistence type="predicted"/>
<comment type="pathway">
    <text evidence="1">One-carbon metabolism; tetrahydrofolate interconversion.</text>
</comment>
<keyword evidence="9" id="KW-0511">Multifunctional enzyme</keyword>
<protein>
    <recommendedName>
        <fullName evidence="10">Tetrahydrofolate dehydrogenase/cyclohydrolase catalytic domain-containing protein</fullName>
    </recommendedName>
</protein>